<dbReference type="EMBL" id="JBHSUS010000001">
    <property type="protein sequence ID" value="MFC6438739.1"/>
    <property type="molecule type" value="Genomic_DNA"/>
</dbReference>
<gene>
    <name evidence="4" type="primary">maoP</name>
    <name evidence="4" type="ORF">ACFP85_00995</name>
</gene>
<organism evidence="4 5">
    <name type="scientific">Pseudobowmanella zhangzhouensis</name>
    <dbReference type="NCBI Taxonomy" id="1537679"/>
    <lineage>
        <taxon>Bacteria</taxon>
        <taxon>Pseudomonadati</taxon>
        <taxon>Pseudomonadota</taxon>
        <taxon>Gammaproteobacteria</taxon>
        <taxon>Alteromonadales</taxon>
        <taxon>Alteromonadaceae</taxon>
    </lineage>
</organism>
<feature type="compositionally biased region" description="Acidic residues" evidence="3">
    <location>
        <begin position="104"/>
        <end position="120"/>
    </location>
</feature>
<protein>
    <recommendedName>
        <fullName evidence="2">Macrodomain Ori protein</fullName>
    </recommendedName>
</protein>
<evidence type="ECO:0000313" key="4">
    <source>
        <dbReference type="EMBL" id="MFC6438739.1"/>
    </source>
</evidence>
<keyword evidence="5" id="KW-1185">Reference proteome</keyword>
<feature type="region of interest" description="Disordered" evidence="3">
    <location>
        <begin position="95"/>
        <end position="120"/>
    </location>
</feature>
<comment type="caution">
    <text evidence="4">The sequence shown here is derived from an EMBL/GenBank/DDBJ whole genome shotgun (WGS) entry which is preliminary data.</text>
</comment>
<dbReference type="Pfam" id="PF04219">
    <property type="entry name" value="DUF413"/>
    <property type="match status" value="1"/>
</dbReference>
<sequence length="120" mass="13354">MAQKTREDYLKAPFNDYKNYPYGFSRSGDFSIKEAQALHKYGNLICALADGILAPENSEDDALLAVAQGVKEPTTPAEKAWLRYQTRINRPKAASIYGRRPAAEEDDSAPSIELEAEIDD</sequence>
<evidence type="ECO:0000313" key="5">
    <source>
        <dbReference type="Proteomes" id="UP001596364"/>
    </source>
</evidence>
<dbReference type="Proteomes" id="UP001596364">
    <property type="component" value="Unassembled WGS sequence"/>
</dbReference>
<comment type="similarity">
    <text evidence="1">Belongs to the MaoP family.</text>
</comment>
<dbReference type="InterPro" id="IPR007335">
    <property type="entry name" value="DUF413"/>
</dbReference>
<evidence type="ECO:0000256" key="1">
    <source>
        <dbReference type="ARBA" id="ARBA00093464"/>
    </source>
</evidence>
<evidence type="ECO:0000256" key="2">
    <source>
        <dbReference type="ARBA" id="ARBA00093628"/>
    </source>
</evidence>
<evidence type="ECO:0000256" key="3">
    <source>
        <dbReference type="SAM" id="MobiDB-lite"/>
    </source>
</evidence>
<dbReference type="RefSeq" id="WP_131259377.1">
    <property type="nucleotide sequence ID" value="NZ_JBHSUS010000001.1"/>
</dbReference>
<proteinExistence type="inferred from homology"/>
<name>A0ABW1XJB8_9ALTE</name>
<accession>A0ABW1XJB8</accession>
<reference evidence="5" key="1">
    <citation type="journal article" date="2019" name="Int. J. Syst. Evol. Microbiol.">
        <title>The Global Catalogue of Microorganisms (GCM) 10K type strain sequencing project: providing services to taxonomists for standard genome sequencing and annotation.</title>
        <authorList>
            <consortium name="The Broad Institute Genomics Platform"/>
            <consortium name="The Broad Institute Genome Sequencing Center for Infectious Disease"/>
            <person name="Wu L."/>
            <person name="Ma J."/>
        </authorList>
    </citation>
    <scope>NUCLEOTIDE SEQUENCE [LARGE SCALE GENOMIC DNA]</scope>
    <source>
        <strain evidence="5">CGMCC 1.16031</strain>
    </source>
</reference>